<keyword evidence="2" id="KW-0227">DNA damage</keyword>
<keyword evidence="4 7" id="KW-0068">Autocatalytic cleavage</keyword>
<name>A0A0J6FGM0_9BACT</name>
<dbReference type="EMBL" id="LFJV01000033">
    <property type="protein sequence ID" value="KMM33622.1"/>
    <property type="molecule type" value="Genomic_DNA"/>
</dbReference>
<feature type="domain" description="Peptidase S24/S26A/S26B/S26C" evidence="8">
    <location>
        <begin position="26"/>
        <end position="138"/>
    </location>
</feature>
<evidence type="ECO:0000256" key="5">
    <source>
        <dbReference type="ARBA" id="ARBA00023204"/>
    </source>
</evidence>
<evidence type="ECO:0000256" key="6">
    <source>
        <dbReference type="ARBA" id="ARBA00023236"/>
    </source>
</evidence>
<dbReference type="Proteomes" id="UP000036166">
    <property type="component" value="Unassembled WGS sequence"/>
</dbReference>
<dbReference type="PATRIC" id="fig|328812.4.peg.2984"/>
<dbReference type="InterPro" id="IPR050077">
    <property type="entry name" value="LexA_repressor"/>
</dbReference>
<dbReference type="Gene3D" id="2.10.109.10">
    <property type="entry name" value="Umud Fragment, subunit A"/>
    <property type="match status" value="1"/>
</dbReference>
<keyword evidence="3 7" id="KW-0378">Hydrolase</keyword>
<dbReference type="NCBIfam" id="NF007621">
    <property type="entry name" value="PRK10276.1"/>
    <property type="match status" value="1"/>
</dbReference>
<dbReference type="PANTHER" id="PTHR33516">
    <property type="entry name" value="LEXA REPRESSOR"/>
    <property type="match status" value="1"/>
</dbReference>
<evidence type="ECO:0000256" key="1">
    <source>
        <dbReference type="ARBA" id="ARBA00007484"/>
    </source>
</evidence>
<evidence type="ECO:0000256" key="2">
    <source>
        <dbReference type="ARBA" id="ARBA00022763"/>
    </source>
</evidence>
<dbReference type="Pfam" id="PF00717">
    <property type="entry name" value="Peptidase_S24"/>
    <property type="match status" value="1"/>
</dbReference>
<dbReference type="GO" id="GO:0003677">
    <property type="term" value="F:DNA binding"/>
    <property type="evidence" value="ECO:0007669"/>
    <property type="project" value="InterPro"/>
</dbReference>
<evidence type="ECO:0000259" key="8">
    <source>
        <dbReference type="Pfam" id="PF00717"/>
    </source>
</evidence>
<dbReference type="CDD" id="cd06529">
    <property type="entry name" value="S24_LexA-like"/>
    <property type="match status" value="1"/>
</dbReference>
<evidence type="ECO:0000256" key="3">
    <source>
        <dbReference type="ARBA" id="ARBA00022801"/>
    </source>
</evidence>
<evidence type="ECO:0000256" key="7">
    <source>
        <dbReference type="RuleBase" id="RU003991"/>
    </source>
</evidence>
<evidence type="ECO:0000313" key="9">
    <source>
        <dbReference type="EMBL" id="KMM33622.1"/>
    </source>
</evidence>
<comment type="caution">
    <text evidence="9">The sequence shown here is derived from an EMBL/GenBank/DDBJ whole genome shotgun (WGS) entry which is preliminary data.</text>
</comment>
<keyword evidence="6" id="KW-0742">SOS response</keyword>
<dbReference type="PRINTS" id="PR00726">
    <property type="entry name" value="LEXASERPTASE"/>
</dbReference>
<dbReference type="InterPro" id="IPR006197">
    <property type="entry name" value="Peptidase_S24_LexA"/>
</dbReference>
<evidence type="ECO:0000313" key="10">
    <source>
        <dbReference type="Proteomes" id="UP000036166"/>
    </source>
</evidence>
<dbReference type="RefSeq" id="WP_048315573.1">
    <property type="nucleotide sequence ID" value="NZ_CALLGB010000055.1"/>
</dbReference>
<dbReference type="GO" id="GO:0006281">
    <property type="term" value="P:DNA repair"/>
    <property type="evidence" value="ECO:0007669"/>
    <property type="project" value="UniProtKB-KW"/>
</dbReference>
<accession>A0A0J6FGM0</accession>
<sequence>MSKNKKNLTIYKVDAETFMPLPYADGGIKAGFPSPAQDYISQAIDLNKELIHHPSTTFYGRVSGDSMKDAGLDDGDILVIDKSLEPRSGDMAVCYIDGEFTIKYIKIDAKVIWLIPANEAYKPIKVTPENEFQIWGIVTYSIKNHNRRV</sequence>
<reference evidence="9 10" key="1">
    <citation type="submission" date="2015-06" db="EMBL/GenBank/DDBJ databases">
        <title>Draft Genome Sequence of Parabacteroides goldsteinii with Putative Novel Metallo-Beta-Lactamases Isolated from a Blood Culture from a Human Patient.</title>
        <authorList>
            <person name="Krogh T.J."/>
            <person name="Agergaard C.N."/>
            <person name="Moller-Jensen J."/>
            <person name="Justesen U.S."/>
        </authorList>
    </citation>
    <scope>NUCLEOTIDE SEQUENCE [LARGE SCALE GENOMIC DNA]</scope>
    <source>
        <strain evidence="9 10">910340</strain>
    </source>
</reference>
<dbReference type="InterPro" id="IPR015927">
    <property type="entry name" value="Peptidase_S24_S26A/B/C"/>
</dbReference>
<gene>
    <name evidence="9" type="ORF">ACM15_11385</name>
</gene>
<dbReference type="GO" id="GO:0006355">
    <property type="term" value="P:regulation of DNA-templated transcription"/>
    <property type="evidence" value="ECO:0007669"/>
    <property type="project" value="InterPro"/>
</dbReference>
<protein>
    <submittedName>
        <fullName evidence="9">Peptidase S24</fullName>
    </submittedName>
</protein>
<proteinExistence type="inferred from homology"/>
<dbReference type="PANTHER" id="PTHR33516:SF2">
    <property type="entry name" value="LEXA REPRESSOR-RELATED"/>
    <property type="match status" value="1"/>
</dbReference>
<organism evidence="9 10">
    <name type="scientific">Parabacteroides goldsteinii</name>
    <dbReference type="NCBI Taxonomy" id="328812"/>
    <lineage>
        <taxon>Bacteria</taxon>
        <taxon>Pseudomonadati</taxon>
        <taxon>Bacteroidota</taxon>
        <taxon>Bacteroidia</taxon>
        <taxon>Bacteroidales</taxon>
        <taxon>Tannerellaceae</taxon>
        <taxon>Parabacteroides</taxon>
    </lineage>
</organism>
<dbReference type="SUPFAM" id="SSF51306">
    <property type="entry name" value="LexA/Signal peptidase"/>
    <property type="match status" value="1"/>
</dbReference>
<evidence type="ECO:0000256" key="4">
    <source>
        <dbReference type="ARBA" id="ARBA00022813"/>
    </source>
</evidence>
<dbReference type="GO" id="GO:0009432">
    <property type="term" value="P:SOS response"/>
    <property type="evidence" value="ECO:0007669"/>
    <property type="project" value="UniProtKB-KW"/>
</dbReference>
<dbReference type="InterPro" id="IPR036286">
    <property type="entry name" value="LexA/Signal_pep-like_sf"/>
</dbReference>
<comment type="similarity">
    <text evidence="1 7">Belongs to the peptidase S24 family.</text>
</comment>
<keyword evidence="5" id="KW-0234">DNA repair</keyword>
<dbReference type="GO" id="GO:0016787">
    <property type="term" value="F:hydrolase activity"/>
    <property type="evidence" value="ECO:0007669"/>
    <property type="project" value="UniProtKB-KW"/>
</dbReference>
<dbReference type="InterPro" id="IPR039418">
    <property type="entry name" value="LexA-like"/>
</dbReference>
<dbReference type="AlphaFoldDB" id="A0A0J6FGM0"/>